<protein>
    <recommendedName>
        <fullName evidence="6">Magnesium transporter MgtE intracellular domain-containing protein</fullName>
    </recommendedName>
</protein>
<gene>
    <name evidence="4" type="ORF">NITINOP_2132</name>
</gene>
<keyword evidence="3" id="KW-1133">Transmembrane helix</keyword>
<name>A0A0S4KUX7_9BACT</name>
<evidence type="ECO:0000256" key="2">
    <source>
        <dbReference type="SAM" id="MobiDB-lite"/>
    </source>
</evidence>
<feature type="transmembrane region" description="Helical" evidence="3">
    <location>
        <begin position="33"/>
        <end position="52"/>
    </location>
</feature>
<dbReference type="STRING" id="1715989.NITINOP_2132"/>
<proteinExistence type="predicted"/>
<accession>A0A0S4KUX7</accession>
<dbReference type="Proteomes" id="UP000066284">
    <property type="component" value="Chromosome 1"/>
</dbReference>
<dbReference type="InterPro" id="IPR038076">
    <property type="entry name" value="MgtE_N_sf"/>
</dbReference>
<dbReference type="RefSeq" id="WP_062485195.1">
    <property type="nucleotide sequence ID" value="NZ_LN885086.1"/>
</dbReference>
<organism evidence="4 5">
    <name type="scientific">Candidatus Nitrospira inopinata</name>
    <dbReference type="NCBI Taxonomy" id="1715989"/>
    <lineage>
        <taxon>Bacteria</taxon>
        <taxon>Pseudomonadati</taxon>
        <taxon>Nitrospirota</taxon>
        <taxon>Nitrospiria</taxon>
        <taxon>Nitrospirales</taxon>
        <taxon>Nitrospiraceae</taxon>
        <taxon>Nitrospira</taxon>
    </lineage>
</organism>
<dbReference type="EMBL" id="LN885086">
    <property type="protein sequence ID" value="CUQ67104.1"/>
    <property type="molecule type" value="Genomic_DNA"/>
</dbReference>
<keyword evidence="5" id="KW-1185">Reference proteome</keyword>
<feature type="compositionally biased region" description="Polar residues" evidence="2">
    <location>
        <begin position="69"/>
        <end position="82"/>
    </location>
</feature>
<keyword evidence="3" id="KW-0472">Membrane</keyword>
<dbReference type="AlphaFoldDB" id="A0A0S4KUX7"/>
<evidence type="ECO:0000313" key="5">
    <source>
        <dbReference type="Proteomes" id="UP000066284"/>
    </source>
</evidence>
<dbReference type="KEGG" id="nio:NITINOP_2132"/>
<evidence type="ECO:0000256" key="3">
    <source>
        <dbReference type="SAM" id="Phobius"/>
    </source>
</evidence>
<feature type="region of interest" description="Disordered" evidence="2">
    <location>
        <begin position="58"/>
        <end position="113"/>
    </location>
</feature>
<evidence type="ECO:0000256" key="1">
    <source>
        <dbReference type="SAM" id="Coils"/>
    </source>
</evidence>
<keyword evidence="3" id="KW-0812">Transmembrane</keyword>
<dbReference type="SUPFAM" id="SSF158791">
    <property type="entry name" value="MgtE N-terminal domain-like"/>
    <property type="match status" value="1"/>
</dbReference>
<sequence>MGDDSLYSTEDRIFLSRRNNRRAALASPSRMSWLWTVGGGLVGSIVLLWVMVQMGQASPNAKGRPALPQQDSLTQPSGTQQAALGDDRRSAAEQNGESSTPADKEIQGPALEVPREVLAMLDQRKRSLDRREEAVRQSEERLLALRAEVDKLLAQNEAMAKRIETAVAKEEQRAAGQKTAQAKALLEKERLALEQKAQLAKMYETMPPEDAAARLERMPERTAIQILRLVKTKTAGAILAQVKPERAAKLTEQLLAQTP</sequence>
<feature type="compositionally biased region" description="Polar residues" evidence="2">
    <location>
        <begin position="92"/>
        <end position="101"/>
    </location>
</feature>
<evidence type="ECO:0000313" key="4">
    <source>
        <dbReference type="EMBL" id="CUQ67104.1"/>
    </source>
</evidence>
<dbReference type="Gene3D" id="1.25.60.10">
    <property type="entry name" value="MgtE N-terminal domain-like"/>
    <property type="match status" value="1"/>
</dbReference>
<dbReference type="OrthoDB" id="9793256at2"/>
<evidence type="ECO:0008006" key="6">
    <source>
        <dbReference type="Google" id="ProtNLM"/>
    </source>
</evidence>
<feature type="coiled-coil region" evidence="1">
    <location>
        <begin position="121"/>
        <end position="173"/>
    </location>
</feature>
<keyword evidence="1" id="KW-0175">Coiled coil</keyword>
<reference evidence="5" key="1">
    <citation type="submission" date="2015-09" db="EMBL/GenBank/DDBJ databases">
        <authorList>
            <person name="Daims H."/>
        </authorList>
    </citation>
    <scope>NUCLEOTIDE SEQUENCE [LARGE SCALE GENOMIC DNA]</scope>
</reference>